<organism evidence="19 20">
    <name type="scientific">Methylobacterium soli</name>
    <dbReference type="NCBI Taxonomy" id="553447"/>
    <lineage>
        <taxon>Bacteria</taxon>
        <taxon>Pseudomonadati</taxon>
        <taxon>Pseudomonadota</taxon>
        <taxon>Alphaproteobacteria</taxon>
        <taxon>Hyphomicrobiales</taxon>
        <taxon>Methylobacteriaceae</taxon>
        <taxon>Methylobacterium</taxon>
    </lineage>
</organism>
<keyword evidence="15" id="KW-0843">Virulence</keyword>
<keyword evidence="9" id="KW-0808">Transferase</keyword>
<evidence type="ECO:0000256" key="8">
    <source>
        <dbReference type="ARBA" id="ARBA00022643"/>
    </source>
</evidence>
<protein>
    <recommendedName>
        <fullName evidence="3">Blue-light-activated histidine kinase</fullName>
        <ecNumber evidence="2">2.7.13.3</ecNumber>
    </recommendedName>
</protein>
<evidence type="ECO:0000256" key="5">
    <source>
        <dbReference type="ARBA" id="ARBA00022553"/>
    </source>
</evidence>
<gene>
    <name evidence="19" type="ORF">F6X53_27835</name>
</gene>
<dbReference type="EMBL" id="VZZK01000047">
    <property type="protein sequence ID" value="KAB1072698.1"/>
    <property type="molecule type" value="Genomic_DNA"/>
</dbReference>
<feature type="domain" description="PAC" evidence="18">
    <location>
        <begin position="214"/>
        <end position="268"/>
    </location>
</feature>
<dbReference type="SMART" id="SM00911">
    <property type="entry name" value="HWE_HK"/>
    <property type="match status" value="1"/>
</dbReference>
<dbReference type="Gene3D" id="3.30.565.10">
    <property type="entry name" value="Histidine kinase-like ATPase, C-terminal domain"/>
    <property type="match status" value="1"/>
</dbReference>
<keyword evidence="10" id="KW-0677">Repeat</keyword>
<keyword evidence="8" id="KW-0288">FMN</keyword>
<evidence type="ECO:0000256" key="13">
    <source>
        <dbReference type="ARBA" id="ARBA00022840"/>
    </source>
</evidence>
<keyword evidence="12" id="KW-0418">Kinase</keyword>
<evidence type="ECO:0000256" key="9">
    <source>
        <dbReference type="ARBA" id="ARBA00022679"/>
    </source>
</evidence>
<dbReference type="Pfam" id="PF07536">
    <property type="entry name" value="HWE_HK"/>
    <property type="match status" value="1"/>
</dbReference>
<dbReference type="SUPFAM" id="SSF55785">
    <property type="entry name" value="PYP-like sensor domain (PAS domain)"/>
    <property type="match status" value="4"/>
</dbReference>
<keyword evidence="7" id="KW-0285">Flavoprotein</keyword>
<dbReference type="PANTHER" id="PTHR41523">
    <property type="entry name" value="TWO-COMPONENT SYSTEM SENSOR PROTEIN"/>
    <property type="match status" value="1"/>
</dbReference>
<evidence type="ECO:0000256" key="4">
    <source>
        <dbReference type="ARBA" id="ARBA00022543"/>
    </source>
</evidence>
<dbReference type="GO" id="GO:0009881">
    <property type="term" value="F:photoreceptor activity"/>
    <property type="evidence" value="ECO:0007669"/>
    <property type="project" value="UniProtKB-KW"/>
</dbReference>
<dbReference type="GO" id="GO:0005524">
    <property type="term" value="F:ATP binding"/>
    <property type="evidence" value="ECO:0007669"/>
    <property type="project" value="UniProtKB-KW"/>
</dbReference>
<dbReference type="InterPro" id="IPR011102">
    <property type="entry name" value="Sig_transdc_His_kinase_HWE"/>
</dbReference>
<proteinExistence type="predicted"/>
<feature type="domain" description="PAC" evidence="18">
    <location>
        <begin position="342"/>
        <end position="394"/>
    </location>
</feature>
<dbReference type="InterPro" id="IPR000014">
    <property type="entry name" value="PAS"/>
</dbReference>
<dbReference type="Pfam" id="PF08447">
    <property type="entry name" value="PAS_3"/>
    <property type="match status" value="2"/>
</dbReference>
<dbReference type="InterPro" id="IPR036890">
    <property type="entry name" value="HATPase_C_sf"/>
</dbReference>
<dbReference type="InterPro" id="IPR000700">
    <property type="entry name" value="PAS-assoc_C"/>
</dbReference>
<evidence type="ECO:0000313" key="20">
    <source>
        <dbReference type="Proteomes" id="UP000474159"/>
    </source>
</evidence>
<comment type="caution">
    <text evidence="19">The sequence shown here is derived from an EMBL/GenBank/DDBJ whole genome shotgun (WGS) entry which is preliminary data.</text>
</comment>
<keyword evidence="13" id="KW-0067">ATP-binding</keyword>
<dbReference type="NCBIfam" id="TIGR00229">
    <property type="entry name" value="sensory_box"/>
    <property type="match status" value="1"/>
</dbReference>
<evidence type="ECO:0000256" key="7">
    <source>
        <dbReference type="ARBA" id="ARBA00022630"/>
    </source>
</evidence>
<dbReference type="InterPro" id="IPR013656">
    <property type="entry name" value="PAS_4"/>
</dbReference>
<evidence type="ECO:0000259" key="17">
    <source>
        <dbReference type="PROSITE" id="PS50112"/>
    </source>
</evidence>
<keyword evidence="5" id="KW-0597">Phosphoprotein</keyword>
<evidence type="ECO:0000259" key="18">
    <source>
        <dbReference type="PROSITE" id="PS50113"/>
    </source>
</evidence>
<name>A0A6L3SS26_9HYPH</name>
<evidence type="ECO:0000256" key="6">
    <source>
        <dbReference type="ARBA" id="ARBA00022606"/>
    </source>
</evidence>
<comment type="catalytic activity">
    <reaction evidence="1">
        <text>ATP + protein L-histidine = ADP + protein N-phospho-L-histidine.</text>
        <dbReference type="EC" id="2.7.13.3"/>
    </reaction>
</comment>
<dbReference type="Pfam" id="PF13188">
    <property type="entry name" value="PAS_8"/>
    <property type="match status" value="1"/>
</dbReference>
<dbReference type="PROSITE" id="PS50113">
    <property type="entry name" value="PAC"/>
    <property type="match status" value="3"/>
</dbReference>
<dbReference type="InterPro" id="IPR013655">
    <property type="entry name" value="PAS_fold_3"/>
</dbReference>
<evidence type="ECO:0000256" key="3">
    <source>
        <dbReference type="ARBA" id="ARBA00021740"/>
    </source>
</evidence>
<evidence type="ECO:0000256" key="2">
    <source>
        <dbReference type="ARBA" id="ARBA00012438"/>
    </source>
</evidence>
<reference evidence="19 20" key="1">
    <citation type="submission" date="2019-09" db="EMBL/GenBank/DDBJ databases">
        <title>YIM 48816 draft genome.</title>
        <authorList>
            <person name="Jiang L."/>
        </authorList>
    </citation>
    <scope>NUCLEOTIDE SEQUENCE [LARGE SCALE GENOMIC DNA]</scope>
    <source>
        <strain evidence="19 20">YIM 48816</strain>
    </source>
</reference>
<evidence type="ECO:0000256" key="12">
    <source>
        <dbReference type="ARBA" id="ARBA00022777"/>
    </source>
</evidence>
<evidence type="ECO:0000256" key="10">
    <source>
        <dbReference type="ARBA" id="ARBA00022737"/>
    </source>
</evidence>
<evidence type="ECO:0000256" key="15">
    <source>
        <dbReference type="ARBA" id="ARBA00023026"/>
    </source>
</evidence>
<keyword evidence="20" id="KW-1185">Reference proteome</keyword>
<evidence type="ECO:0000256" key="14">
    <source>
        <dbReference type="ARBA" id="ARBA00022991"/>
    </source>
</evidence>
<dbReference type="CDD" id="cd00130">
    <property type="entry name" value="PAS"/>
    <property type="match status" value="2"/>
</dbReference>
<dbReference type="Proteomes" id="UP000474159">
    <property type="component" value="Unassembled WGS sequence"/>
</dbReference>
<feature type="domain" description="PAC" evidence="18">
    <location>
        <begin position="584"/>
        <end position="636"/>
    </location>
</feature>
<dbReference type="EC" id="2.7.13.3" evidence="2"/>
<dbReference type="InterPro" id="IPR001610">
    <property type="entry name" value="PAC"/>
</dbReference>
<dbReference type="SMART" id="SM00086">
    <property type="entry name" value="PAC"/>
    <property type="match status" value="2"/>
</dbReference>
<dbReference type="AlphaFoldDB" id="A0A6L3SS26"/>
<dbReference type="PROSITE" id="PS50112">
    <property type="entry name" value="PAS"/>
    <property type="match status" value="1"/>
</dbReference>
<dbReference type="PANTHER" id="PTHR41523:SF7">
    <property type="entry name" value="HISTIDINE KINASE"/>
    <property type="match status" value="1"/>
</dbReference>
<keyword evidence="4" id="KW-0600">Photoreceptor protein</keyword>
<evidence type="ECO:0000313" key="19">
    <source>
        <dbReference type="EMBL" id="KAB1072698.1"/>
    </source>
</evidence>
<evidence type="ECO:0000256" key="16">
    <source>
        <dbReference type="ARBA" id="ARBA00023170"/>
    </source>
</evidence>
<dbReference type="Pfam" id="PF08448">
    <property type="entry name" value="PAS_4"/>
    <property type="match status" value="1"/>
</dbReference>
<feature type="domain" description="PAS" evidence="17">
    <location>
        <begin position="269"/>
        <end position="339"/>
    </location>
</feature>
<dbReference type="GO" id="GO:0004673">
    <property type="term" value="F:protein histidine kinase activity"/>
    <property type="evidence" value="ECO:0007669"/>
    <property type="project" value="UniProtKB-EC"/>
</dbReference>
<keyword evidence="16" id="KW-0675">Receptor</keyword>
<dbReference type="InterPro" id="IPR035965">
    <property type="entry name" value="PAS-like_dom_sf"/>
</dbReference>
<keyword evidence="14" id="KW-0157">Chromophore</keyword>
<keyword evidence="6" id="KW-0716">Sensory transduction</keyword>
<keyword evidence="11" id="KW-0547">Nucleotide-binding</keyword>
<dbReference type="OrthoDB" id="9760752at2"/>
<evidence type="ECO:0000256" key="1">
    <source>
        <dbReference type="ARBA" id="ARBA00000085"/>
    </source>
</evidence>
<dbReference type="SMART" id="SM00091">
    <property type="entry name" value="PAS"/>
    <property type="match status" value="2"/>
</dbReference>
<accession>A0A6L3SS26</accession>
<dbReference type="Gene3D" id="3.30.450.20">
    <property type="entry name" value="PAS domain"/>
    <property type="match status" value="4"/>
</dbReference>
<sequence>MGMPAVALLPSARNRSRPVARCALSLFHTQQSTGAKTQAIVRLHNAQMANRAAAGGRLLSSAGASPLGTSPVPNELEPCDRELLVSPLGSRAENTLRSSITMNLEPSVWPRGDGEMAERIREHDWAATLLGPIGRWPQSLRTAVDMVLAMPGPANILWGPAHVQLYNDAYIAIAKDRHPELLGRPAAEGWPEVHAEVLVPVMKRAFAGRATRIADLSVTLLGHDGRSVQRAFDTTWSPIRDDHGAFAGAMELLVEVADRRREETNLRESEAQHRLLIEDWVQAVWETDGSGVVVADSPSWRAYTGQTLGEWLGYGWLDAIHPDDRSYAERQWREAISAHGLINTEFRLRAPDGGWRWTNVRAAPVLNAGAHVEKWVGINIDIDIRKRSEERYRTLFDAMDEAYAVVEVIRDESHAWSDFRFLEVNPAFMQHTSMPYPVGKTATELLGTPNPRWTQMYGQVLDTGEPLRVQEAEQTLGRIFDLNIFSLDRERNRVAVLFTDITGRVCAEAALRESEERFRALVTAGGNTIYRMSPDWRRMYQLDSATLAATAEPIEDWVEKYILAEDLPRVRAAIDVAIDTKSLFELEHRVLLADGSVGWVLSRAVPLLGPNSEIVEWFGAGSDVTTRREMQERQGVLVAELQHRTRNLLGVVRSIAQQTMAQTGPTEHFREQFNDRLSALSRVQDLLSRSDQEPITLRALIQTELDALGAGAMQDRIRLHGPFVRLRKATVQTFALALHELATNARKYGALTSEHGQLRVTWRTYAADGEGRRLLLDWVEEGISHPLEGRDAVSKRRGYGRELIERALPYVLQAETSYELGETVLRCSIDLPLSERADPRTRA</sequence>
<evidence type="ECO:0000256" key="11">
    <source>
        <dbReference type="ARBA" id="ARBA00022741"/>
    </source>
</evidence>